<evidence type="ECO:0000313" key="1">
    <source>
        <dbReference type="EMBL" id="SFK78384.1"/>
    </source>
</evidence>
<evidence type="ECO:0008006" key="3">
    <source>
        <dbReference type="Google" id="ProtNLM"/>
    </source>
</evidence>
<keyword evidence="2" id="KW-1185">Reference proteome</keyword>
<proteinExistence type="predicted"/>
<sequence length="259" mass="27640">MLNATVYFNVVTKDYAKTLTGAASDPAVARESKYYLANIGKIQSVDAFMKNDRLYTFAMKAFGLSDMMNAKALIRKVLEGGVADSKSLANTLHDPRYKALATALNFASDGASATSPTAARQGVVNQYVEQSLEANVGKQNTGAQMALYFQRMAPGITSAYSILGDKTLLNVVETALGLPASMSQQNIDSQAKMINARLKISDLQSPVKLQRFLERLTATYDSQHSSGASLSPTSALDVTSPGISQDLLLSIANLKLGGP</sequence>
<dbReference type="RefSeq" id="WP_091685873.1">
    <property type="nucleotide sequence ID" value="NZ_FOSN01000020.1"/>
</dbReference>
<gene>
    <name evidence="1" type="ORF">SAMN05444581_12026</name>
</gene>
<dbReference type="STRING" id="1612308.SAMN05444581_12026"/>
<protein>
    <recommendedName>
        <fullName evidence="3">Flagellar basal-body rod protein FlgF</fullName>
    </recommendedName>
</protein>
<accession>A0A1I4CB36</accession>
<reference evidence="1 2" key="1">
    <citation type="submission" date="2016-10" db="EMBL/GenBank/DDBJ databases">
        <authorList>
            <person name="de Groot N.N."/>
        </authorList>
    </citation>
    <scope>NUCLEOTIDE SEQUENCE [LARGE SCALE GENOMIC DNA]</scope>
    <source>
        <strain evidence="1 2">NE2</strain>
    </source>
</reference>
<dbReference type="InterPro" id="IPR023157">
    <property type="entry name" value="AGR-C-984p-like_sf"/>
</dbReference>
<dbReference type="Gene3D" id="1.10.3700.10">
    <property type="entry name" value="AGR C 984p-like"/>
    <property type="match status" value="1"/>
</dbReference>
<evidence type="ECO:0000313" key="2">
    <source>
        <dbReference type="Proteomes" id="UP000198755"/>
    </source>
</evidence>
<organism evidence="1 2">
    <name type="scientific">Methylocapsa palsarum</name>
    <dbReference type="NCBI Taxonomy" id="1612308"/>
    <lineage>
        <taxon>Bacteria</taxon>
        <taxon>Pseudomonadati</taxon>
        <taxon>Pseudomonadota</taxon>
        <taxon>Alphaproteobacteria</taxon>
        <taxon>Hyphomicrobiales</taxon>
        <taxon>Beijerinckiaceae</taxon>
        <taxon>Methylocapsa</taxon>
    </lineage>
</organism>
<dbReference type="Pfam" id="PF06748">
    <property type="entry name" value="DUF1217"/>
    <property type="match status" value="1"/>
</dbReference>
<dbReference type="EMBL" id="FOSN01000020">
    <property type="protein sequence ID" value="SFK78384.1"/>
    <property type="molecule type" value="Genomic_DNA"/>
</dbReference>
<dbReference type="SUPFAM" id="SSF158837">
    <property type="entry name" value="AGR C 984p-like"/>
    <property type="match status" value="1"/>
</dbReference>
<dbReference type="AlphaFoldDB" id="A0A1I4CB36"/>
<dbReference type="InterPro" id="IPR010626">
    <property type="entry name" value="DUF1217"/>
</dbReference>
<name>A0A1I4CB36_9HYPH</name>
<dbReference type="Proteomes" id="UP000198755">
    <property type="component" value="Unassembled WGS sequence"/>
</dbReference>
<dbReference type="OrthoDB" id="7824597at2"/>